<dbReference type="InterPro" id="IPR020843">
    <property type="entry name" value="ER"/>
</dbReference>
<evidence type="ECO:0000256" key="2">
    <source>
        <dbReference type="ARBA" id="ARBA00023002"/>
    </source>
</evidence>
<dbReference type="KEGG" id="mcad:Pan265_20720"/>
<dbReference type="GO" id="GO:0070402">
    <property type="term" value="F:NADPH binding"/>
    <property type="evidence" value="ECO:0007669"/>
    <property type="project" value="TreeGrafter"/>
</dbReference>
<reference evidence="4 5" key="1">
    <citation type="submission" date="2019-02" db="EMBL/GenBank/DDBJ databases">
        <title>Deep-cultivation of Planctomycetes and their phenomic and genomic characterization uncovers novel biology.</title>
        <authorList>
            <person name="Wiegand S."/>
            <person name="Jogler M."/>
            <person name="Boedeker C."/>
            <person name="Pinto D."/>
            <person name="Vollmers J."/>
            <person name="Rivas-Marin E."/>
            <person name="Kohn T."/>
            <person name="Peeters S.H."/>
            <person name="Heuer A."/>
            <person name="Rast P."/>
            <person name="Oberbeckmann S."/>
            <person name="Bunk B."/>
            <person name="Jeske O."/>
            <person name="Meyerdierks A."/>
            <person name="Storesund J.E."/>
            <person name="Kallscheuer N."/>
            <person name="Luecker S."/>
            <person name="Lage O.M."/>
            <person name="Pohl T."/>
            <person name="Merkel B.J."/>
            <person name="Hornburger P."/>
            <person name="Mueller R.-W."/>
            <person name="Bruemmer F."/>
            <person name="Labrenz M."/>
            <person name="Spormann A.M."/>
            <person name="Op den Camp H."/>
            <person name="Overmann J."/>
            <person name="Amann R."/>
            <person name="Jetten M.S.M."/>
            <person name="Mascher T."/>
            <person name="Medema M.H."/>
            <person name="Devos D.P."/>
            <person name="Kaster A.-K."/>
            <person name="Ovreas L."/>
            <person name="Rohde M."/>
            <person name="Galperin M.Y."/>
            <person name="Jogler C."/>
        </authorList>
    </citation>
    <scope>NUCLEOTIDE SEQUENCE [LARGE SCALE GENOMIC DNA]</scope>
    <source>
        <strain evidence="4 5">Pan265</strain>
    </source>
</reference>
<dbReference type="Gene3D" id="3.40.50.720">
    <property type="entry name" value="NAD(P)-binding Rossmann-like Domain"/>
    <property type="match status" value="1"/>
</dbReference>
<dbReference type="SMART" id="SM00829">
    <property type="entry name" value="PKS_ER"/>
    <property type="match status" value="1"/>
</dbReference>
<dbReference type="Pfam" id="PF08240">
    <property type="entry name" value="ADH_N"/>
    <property type="match status" value="1"/>
</dbReference>
<proteinExistence type="predicted"/>
<keyword evidence="5" id="KW-1185">Reference proteome</keyword>
<dbReference type="AlphaFoldDB" id="A0A518BZ08"/>
<sequence length="345" mass="36863">MQIVIVKEFGGIDRLEVEQQPTPTPGPGQVLVRLTSIGMNHAELMGRRGEYKISTGEPPFTPGLEGGGVIESVGDSVHNLTAGQRVVIGPSAPRPGGDGFGGTYRSHYLVDAQLVYPAPDAIPDDQLGTLWLPYLTAWGCLIWQQNIQPGQTVALPAASSSVALAAAQIARAAGAIPYGLTRSPAKAERIRALDTAVFEDLIITHEDDGTMRKWHRDFKQITDGRGIDVFFDPVASGDYLDTEIRALANDGCVWVYGLLGPKGPVDVTPLIRKRAAIRGWGMSTLVAAGPAEVQAGCDAVLRGFESGAYRQEVGGKFPLSDVRHAHTTMERGEHLGKLVLVPDGE</sequence>
<keyword evidence="2" id="KW-0560">Oxidoreductase</keyword>
<dbReference type="GO" id="GO:0016651">
    <property type="term" value="F:oxidoreductase activity, acting on NAD(P)H"/>
    <property type="evidence" value="ECO:0007669"/>
    <property type="project" value="TreeGrafter"/>
</dbReference>
<name>A0A518BZ08_9BACT</name>
<dbReference type="PANTHER" id="PTHR48106">
    <property type="entry name" value="QUINONE OXIDOREDUCTASE PIG3-RELATED"/>
    <property type="match status" value="1"/>
</dbReference>
<gene>
    <name evidence="4" type="primary">ppsC</name>
    <name evidence="4" type="ORF">Pan265_20720</name>
</gene>
<keyword evidence="4" id="KW-0808">Transferase</keyword>
<evidence type="ECO:0000313" key="4">
    <source>
        <dbReference type="EMBL" id="QDU72208.1"/>
    </source>
</evidence>
<dbReference type="Proteomes" id="UP000320386">
    <property type="component" value="Chromosome"/>
</dbReference>
<dbReference type="OrthoDB" id="9787435at2"/>
<accession>A0A518BZ08</accession>
<dbReference type="Gene3D" id="3.90.180.10">
    <property type="entry name" value="Medium-chain alcohol dehydrogenases, catalytic domain"/>
    <property type="match status" value="1"/>
</dbReference>
<keyword evidence="4" id="KW-0012">Acyltransferase</keyword>
<dbReference type="GO" id="GO:0004315">
    <property type="term" value="F:3-oxoacyl-[acyl-carrier-protein] synthase activity"/>
    <property type="evidence" value="ECO:0007669"/>
    <property type="project" value="UniProtKB-EC"/>
</dbReference>
<dbReference type="InterPro" id="IPR013154">
    <property type="entry name" value="ADH-like_N"/>
</dbReference>
<dbReference type="SUPFAM" id="SSF51735">
    <property type="entry name" value="NAD(P)-binding Rossmann-fold domains"/>
    <property type="match status" value="1"/>
</dbReference>
<dbReference type="EMBL" id="CP036280">
    <property type="protein sequence ID" value="QDU72208.1"/>
    <property type="molecule type" value="Genomic_DNA"/>
</dbReference>
<keyword evidence="1" id="KW-0521">NADP</keyword>
<protein>
    <submittedName>
        <fullName evidence="4">Phthiocerol synthesis polyketide synthase type I PpsC</fullName>
        <ecNumber evidence="4">2.3.1.41</ecNumber>
    </submittedName>
</protein>
<evidence type="ECO:0000256" key="1">
    <source>
        <dbReference type="ARBA" id="ARBA00022857"/>
    </source>
</evidence>
<dbReference type="InterPro" id="IPR036291">
    <property type="entry name" value="NAD(P)-bd_dom_sf"/>
</dbReference>
<dbReference type="Pfam" id="PF00107">
    <property type="entry name" value="ADH_zinc_N"/>
    <property type="match status" value="1"/>
</dbReference>
<organism evidence="4 5">
    <name type="scientific">Mucisphaera calidilacus</name>
    <dbReference type="NCBI Taxonomy" id="2527982"/>
    <lineage>
        <taxon>Bacteria</taxon>
        <taxon>Pseudomonadati</taxon>
        <taxon>Planctomycetota</taxon>
        <taxon>Phycisphaerae</taxon>
        <taxon>Phycisphaerales</taxon>
        <taxon>Phycisphaeraceae</taxon>
        <taxon>Mucisphaera</taxon>
    </lineage>
</organism>
<dbReference type="EC" id="2.3.1.41" evidence="4"/>
<evidence type="ECO:0000259" key="3">
    <source>
        <dbReference type="SMART" id="SM00829"/>
    </source>
</evidence>
<dbReference type="SUPFAM" id="SSF50129">
    <property type="entry name" value="GroES-like"/>
    <property type="match status" value="1"/>
</dbReference>
<dbReference type="InterPro" id="IPR011032">
    <property type="entry name" value="GroES-like_sf"/>
</dbReference>
<dbReference type="PANTHER" id="PTHR48106:SF18">
    <property type="entry name" value="QUINONE OXIDOREDUCTASE PIG3"/>
    <property type="match status" value="1"/>
</dbReference>
<feature type="domain" description="Enoyl reductase (ER)" evidence="3">
    <location>
        <begin position="10"/>
        <end position="340"/>
    </location>
</feature>
<dbReference type="InterPro" id="IPR013149">
    <property type="entry name" value="ADH-like_C"/>
</dbReference>
<dbReference type="RefSeq" id="WP_145446380.1">
    <property type="nucleotide sequence ID" value="NZ_CP036280.1"/>
</dbReference>
<evidence type="ECO:0000313" key="5">
    <source>
        <dbReference type="Proteomes" id="UP000320386"/>
    </source>
</evidence>